<feature type="transmembrane region" description="Helical" evidence="1">
    <location>
        <begin position="129"/>
        <end position="151"/>
    </location>
</feature>
<keyword evidence="3" id="KW-1185">Reference proteome</keyword>
<feature type="transmembrane region" description="Helical" evidence="1">
    <location>
        <begin position="81"/>
        <end position="106"/>
    </location>
</feature>
<protein>
    <recommendedName>
        <fullName evidence="4">Integral membrane protein</fullName>
    </recommendedName>
</protein>
<comment type="caution">
    <text evidence="2">The sequence shown here is derived from an EMBL/GenBank/DDBJ whole genome shotgun (WGS) entry which is preliminary data.</text>
</comment>
<evidence type="ECO:0000313" key="3">
    <source>
        <dbReference type="Proteomes" id="UP001596113"/>
    </source>
</evidence>
<accession>A0ABW0HM31</accession>
<feature type="transmembrane region" description="Helical" evidence="1">
    <location>
        <begin position="163"/>
        <end position="182"/>
    </location>
</feature>
<evidence type="ECO:0000313" key="2">
    <source>
        <dbReference type="EMBL" id="MFC5401588.1"/>
    </source>
</evidence>
<feature type="transmembrane region" description="Helical" evidence="1">
    <location>
        <begin position="202"/>
        <end position="221"/>
    </location>
</feature>
<feature type="transmembrane region" description="Helical" evidence="1">
    <location>
        <begin position="52"/>
        <end position="74"/>
    </location>
</feature>
<keyword evidence="1" id="KW-0472">Membrane</keyword>
<feature type="transmembrane region" description="Helical" evidence="1">
    <location>
        <begin position="12"/>
        <end position="32"/>
    </location>
</feature>
<gene>
    <name evidence="2" type="ORF">ACFPOF_02480</name>
</gene>
<organism evidence="2 3">
    <name type="scientific">Cohnella soli</name>
    <dbReference type="NCBI Taxonomy" id="425005"/>
    <lineage>
        <taxon>Bacteria</taxon>
        <taxon>Bacillati</taxon>
        <taxon>Bacillota</taxon>
        <taxon>Bacilli</taxon>
        <taxon>Bacillales</taxon>
        <taxon>Paenibacillaceae</taxon>
        <taxon>Cohnella</taxon>
    </lineage>
</organism>
<proteinExistence type="predicted"/>
<sequence length="226" mass="24712">MSKSFGIVKTHFADIWSWIALPWVILFSSFVVNLLLAGASGEGFTTGGLASIFVYVFVLGIASVSQTYSFIIGFGARRKDFFIGTATAIAIIAASSSVILTLLAWIERQTDGWGVGLHFFSLPSISDGALPVTVLFFFCSMTNIFFSGFLISSIFRRFGRNVMLLFFAVITLAMTVAAYLITYYEKWTALFDWLGGATLMQVTGTLLGLTLVYVAVTYALLRKATI</sequence>
<dbReference type="EMBL" id="JBHSMI010000003">
    <property type="protein sequence ID" value="MFC5401588.1"/>
    <property type="molecule type" value="Genomic_DNA"/>
</dbReference>
<keyword evidence="1" id="KW-1133">Transmembrane helix</keyword>
<evidence type="ECO:0008006" key="4">
    <source>
        <dbReference type="Google" id="ProtNLM"/>
    </source>
</evidence>
<dbReference type="Proteomes" id="UP001596113">
    <property type="component" value="Unassembled WGS sequence"/>
</dbReference>
<dbReference type="RefSeq" id="WP_378129285.1">
    <property type="nucleotide sequence ID" value="NZ_JBHSMI010000003.1"/>
</dbReference>
<reference evidence="3" key="1">
    <citation type="journal article" date="2019" name="Int. J. Syst. Evol. Microbiol.">
        <title>The Global Catalogue of Microorganisms (GCM) 10K type strain sequencing project: providing services to taxonomists for standard genome sequencing and annotation.</title>
        <authorList>
            <consortium name="The Broad Institute Genomics Platform"/>
            <consortium name="The Broad Institute Genome Sequencing Center for Infectious Disease"/>
            <person name="Wu L."/>
            <person name="Ma J."/>
        </authorList>
    </citation>
    <scope>NUCLEOTIDE SEQUENCE [LARGE SCALE GENOMIC DNA]</scope>
    <source>
        <strain evidence="3">CGMCC 1.18575</strain>
    </source>
</reference>
<name>A0ABW0HM31_9BACL</name>
<keyword evidence="1" id="KW-0812">Transmembrane</keyword>
<evidence type="ECO:0000256" key="1">
    <source>
        <dbReference type="SAM" id="Phobius"/>
    </source>
</evidence>